<feature type="binding site" evidence="10">
    <location>
        <begin position="264"/>
        <end position="269"/>
    </location>
    <ligand>
        <name>UDP-N-acetyl-alpha-D-glucosamine</name>
        <dbReference type="ChEBI" id="CHEBI:57705"/>
    </ligand>
</feature>
<feature type="binding site" evidence="10">
    <location>
        <position position="126"/>
    </location>
    <ligand>
        <name>UDP-N-acetyl-alpha-D-glucosamine</name>
        <dbReference type="ChEBI" id="CHEBI:57705"/>
    </ligand>
</feature>
<dbReference type="Gene3D" id="3.40.50.2000">
    <property type="entry name" value="Glycogen Phosphorylase B"/>
    <property type="match status" value="2"/>
</dbReference>
<comment type="function">
    <text evidence="10">Cell wall formation. Catalyzes the transfer of a GlcNAc subunit on undecaprenyl-pyrophosphoryl-MurNAc-pentapeptide (lipid intermediate I) to form undecaprenyl-pyrophosphoryl-MurNAc-(pentapeptide)GlcNAc (lipid intermediate II).</text>
</comment>
<dbReference type="GO" id="GO:0005886">
    <property type="term" value="C:plasma membrane"/>
    <property type="evidence" value="ECO:0007669"/>
    <property type="project" value="UniProtKB-SubCell"/>
</dbReference>
<dbReference type="Proteomes" id="UP000242642">
    <property type="component" value="Unassembled WGS sequence"/>
</dbReference>
<proteinExistence type="inferred from homology"/>
<dbReference type="EC" id="2.4.1.227" evidence="10"/>
<feature type="binding site" evidence="10">
    <location>
        <position position="164"/>
    </location>
    <ligand>
        <name>UDP-N-acetyl-alpha-D-glucosamine</name>
        <dbReference type="ChEBI" id="CHEBI:57705"/>
    </ligand>
</feature>
<dbReference type="UniPathway" id="UPA00219"/>
<feature type="domain" description="Glycosyl transferase family 28 C-terminal" evidence="12">
    <location>
        <begin position="186"/>
        <end position="339"/>
    </location>
</feature>
<dbReference type="InterPro" id="IPR004276">
    <property type="entry name" value="GlycoTrans_28_N"/>
</dbReference>
<dbReference type="HAMAP" id="MF_00033">
    <property type="entry name" value="MurG"/>
    <property type="match status" value="1"/>
</dbReference>
<keyword evidence="9 10" id="KW-0961">Cell wall biogenesis/degradation</keyword>
<dbReference type="GO" id="GO:0005975">
    <property type="term" value="P:carbohydrate metabolic process"/>
    <property type="evidence" value="ECO:0007669"/>
    <property type="project" value="InterPro"/>
</dbReference>
<organism evidence="13 14">
    <name type="scientific">Thorsellia anophelis DSM 18579</name>
    <dbReference type="NCBI Taxonomy" id="1123402"/>
    <lineage>
        <taxon>Bacteria</taxon>
        <taxon>Pseudomonadati</taxon>
        <taxon>Pseudomonadota</taxon>
        <taxon>Gammaproteobacteria</taxon>
        <taxon>Enterobacterales</taxon>
        <taxon>Thorselliaceae</taxon>
        <taxon>Thorsellia</taxon>
    </lineage>
</organism>
<dbReference type="NCBIfam" id="TIGR01133">
    <property type="entry name" value="murG"/>
    <property type="match status" value="1"/>
</dbReference>
<dbReference type="Pfam" id="PF03033">
    <property type="entry name" value="Glyco_transf_28"/>
    <property type="match status" value="1"/>
</dbReference>
<evidence type="ECO:0000256" key="3">
    <source>
        <dbReference type="ARBA" id="ARBA00022676"/>
    </source>
</evidence>
<accession>A0A1H9ZBK3</accession>
<keyword evidence="2 10" id="KW-0132">Cell division</keyword>
<keyword evidence="7 10" id="KW-0472">Membrane</keyword>
<keyword evidence="1 10" id="KW-1003">Cell membrane</keyword>
<evidence type="ECO:0000256" key="9">
    <source>
        <dbReference type="ARBA" id="ARBA00023316"/>
    </source>
</evidence>
<evidence type="ECO:0000256" key="10">
    <source>
        <dbReference type="HAMAP-Rule" id="MF_00033"/>
    </source>
</evidence>
<evidence type="ECO:0000259" key="11">
    <source>
        <dbReference type="Pfam" id="PF03033"/>
    </source>
</evidence>
<feature type="binding site" evidence="10">
    <location>
        <position position="245"/>
    </location>
    <ligand>
        <name>UDP-N-acetyl-alpha-D-glucosamine</name>
        <dbReference type="ChEBI" id="CHEBI:57705"/>
    </ligand>
</feature>
<feature type="binding site" evidence="10">
    <location>
        <position position="289"/>
    </location>
    <ligand>
        <name>UDP-N-acetyl-alpha-D-glucosamine</name>
        <dbReference type="ChEBI" id="CHEBI:57705"/>
    </ligand>
</feature>
<keyword evidence="14" id="KW-1185">Reference proteome</keyword>
<evidence type="ECO:0000313" key="14">
    <source>
        <dbReference type="Proteomes" id="UP000242642"/>
    </source>
</evidence>
<dbReference type="GO" id="GO:0009252">
    <property type="term" value="P:peptidoglycan biosynthetic process"/>
    <property type="evidence" value="ECO:0007669"/>
    <property type="project" value="UniProtKB-UniRule"/>
</dbReference>
<protein>
    <recommendedName>
        <fullName evidence="10">UDP-N-acetylglucosamine--N-acetylmuramyl-(pentapeptide) pyrophosphoryl-undecaprenol N-acetylglucosamine transferase</fullName>
        <ecNumber evidence="10">2.4.1.227</ecNumber>
    </recommendedName>
    <alternativeName>
        <fullName evidence="10">Undecaprenyl-PP-MurNAc-pentapeptide-UDPGlcNAc GlcNAc transferase</fullName>
    </alternativeName>
</protein>
<dbReference type="GO" id="GO:0051991">
    <property type="term" value="F:UDP-N-acetyl-D-glucosamine:N-acetylmuramoyl-L-alanyl-D-glutamyl-meso-2,6-diaminopimelyl-D-alanyl-D-alanine-diphosphoundecaprenol 4-beta-N-acetylglucosaminlytransferase activity"/>
    <property type="evidence" value="ECO:0007669"/>
    <property type="project" value="RHEA"/>
</dbReference>
<keyword evidence="4 10" id="KW-0808">Transferase</keyword>
<dbReference type="PANTHER" id="PTHR21015:SF22">
    <property type="entry name" value="GLYCOSYLTRANSFERASE"/>
    <property type="match status" value="1"/>
</dbReference>
<feature type="domain" description="Glycosyltransferase family 28 N-terminal" evidence="11">
    <location>
        <begin position="8"/>
        <end position="144"/>
    </location>
</feature>
<dbReference type="GO" id="GO:0051301">
    <property type="term" value="P:cell division"/>
    <property type="evidence" value="ECO:0007669"/>
    <property type="project" value="UniProtKB-KW"/>
</dbReference>
<comment type="similarity">
    <text evidence="10">Belongs to the glycosyltransferase 28 family. MurG subfamily.</text>
</comment>
<dbReference type="EMBL" id="FOHV01000003">
    <property type="protein sequence ID" value="SES78998.1"/>
    <property type="molecule type" value="Genomic_DNA"/>
</dbReference>
<evidence type="ECO:0000256" key="7">
    <source>
        <dbReference type="ARBA" id="ARBA00023136"/>
    </source>
</evidence>
<dbReference type="SUPFAM" id="SSF53756">
    <property type="entry name" value="UDP-Glycosyltransferase/glycogen phosphorylase"/>
    <property type="match status" value="1"/>
</dbReference>
<keyword evidence="5 10" id="KW-0133">Cell shape</keyword>
<dbReference type="InterPro" id="IPR006009">
    <property type="entry name" value="GlcNAc_MurG"/>
</dbReference>
<evidence type="ECO:0000256" key="5">
    <source>
        <dbReference type="ARBA" id="ARBA00022960"/>
    </source>
</evidence>
<evidence type="ECO:0000259" key="12">
    <source>
        <dbReference type="Pfam" id="PF04101"/>
    </source>
</evidence>
<dbReference type="OrthoDB" id="9808936at2"/>
<evidence type="ECO:0000256" key="2">
    <source>
        <dbReference type="ARBA" id="ARBA00022618"/>
    </source>
</evidence>
<dbReference type="RefSeq" id="WP_093317574.1">
    <property type="nucleotide sequence ID" value="NZ_FOHV01000003.1"/>
</dbReference>
<dbReference type="STRING" id="1123402.SAMN02583745_00515"/>
<dbReference type="PANTHER" id="PTHR21015">
    <property type="entry name" value="UDP-N-ACETYLGLUCOSAMINE--N-ACETYLMURAMYL-(PENTAPEPTIDE) PYROPHOSPHORYL-UNDECAPRENOL N-ACETYLGLUCOSAMINE TRANSFERASE 1"/>
    <property type="match status" value="1"/>
</dbReference>
<evidence type="ECO:0000256" key="4">
    <source>
        <dbReference type="ARBA" id="ARBA00022679"/>
    </source>
</evidence>
<reference evidence="14" key="1">
    <citation type="submission" date="2016-10" db="EMBL/GenBank/DDBJ databases">
        <authorList>
            <person name="Varghese N."/>
            <person name="Submissions S."/>
        </authorList>
    </citation>
    <scope>NUCLEOTIDE SEQUENCE [LARGE SCALE GENOMIC DNA]</scope>
    <source>
        <strain evidence="14">DSM 18579</strain>
    </source>
</reference>
<dbReference type="GO" id="GO:0008360">
    <property type="term" value="P:regulation of cell shape"/>
    <property type="evidence" value="ECO:0007669"/>
    <property type="project" value="UniProtKB-KW"/>
</dbReference>
<dbReference type="Pfam" id="PF04101">
    <property type="entry name" value="Glyco_tran_28_C"/>
    <property type="match status" value="1"/>
</dbReference>
<keyword evidence="3 10" id="KW-0328">Glycosyltransferase</keyword>
<name>A0A1H9ZBK3_9GAMM</name>
<sequence length="356" mass="38970">MKNQPRLLVMAGGTGGHIFPALAVAQYLERQGWRIDWLGTQDRMEAALVPKYGIKLHCIEVQGLKGKNFLSLIKAPLMLFKAILQARKIINEIKPDVVLGMGGYVSGPGGIAAYLTKTPLLIHEQNGVAGLTNQWLSKLATTVMQAFGSAFDPNYAEVVGNPVREIFFKLPSPSERYPSRVGKLKILIVGGSQGAKVLNDVMPPVASKLNEMITITHQVGKGNVEKVRQAYAQYNILDNIVTEFIDDIQSAYLEADLIICRSGALTVSELAAIGVPAIFVPFMHKDNQQLLNAKWLADNDAAIILEQKDLTADKLTELITSLDRTKLLAMAESAKLRSMPNATRKVAEKLIELAQK</sequence>
<dbReference type="GO" id="GO:0071555">
    <property type="term" value="P:cell wall organization"/>
    <property type="evidence" value="ECO:0007669"/>
    <property type="project" value="UniProtKB-KW"/>
</dbReference>
<comment type="catalytic activity">
    <reaction evidence="10">
        <text>di-trans,octa-cis-undecaprenyl diphospho-N-acetyl-alpha-D-muramoyl-L-alanyl-D-glutamyl-meso-2,6-diaminopimeloyl-D-alanyl-D-alanine + UDP-N-acetyl-alpha-D-glucosamine = di-trans,octa-cis-undecaprenyl diphospho-[N-acetyl-alpha-D-glucosaminyl-(1-&gt;4)]-N-acetyl-alpha-D-muramoyl-L-alanyl-D-glutamyl-meso-2,6-diaminopimeloyl-D-alanyl-D-alanine + UDP + H(+)</text>
        <dbReference type="Rhea" id="RHEA:31227"/>
        <dbReference type="ChEBI" id="CHEBI:15378"/>
        <dbReference type="ChEBI" id="CHEBI:57705"/>
        <dbReference type="ChEBI" id="CHEBI:58223"/>
        <dbReference type="ChEBI" id="CHEBI:61387"/>
        <dbReference type="ChEBI" id="CHEBI:61388"/>
        <dbReference type="EC" id="2.4.1.227"/>
    </reaction>
</comment>
<feature type="binding site" evidence="10">
    <location>
        <begin position="14"/>
        <end position="16"/>
    </location>
    <ligand>
        <name>UDP-N-acetyl-alpha-D-glucosamine</name>
        <dbReference type="ChEBI" id="CHEBI:57705"/>
    </ligand>
</feature>
<dbReference type="CDD" id="cd03785">
    <property type="entry name" value="GT28_MurG"/>
    <property type="match status" value="1"/>
</dbReference>
<feature type="binding site" evidence="10">
    <location>
        <position position="192"/>
    </location>
    <ligand>
        <name>UDP-N-acetyl-alpha-D-glucosamine</name>
        <dbReference type="ChEBI" id="CHEBI:57705"/>
    </ligand>
</feature>
<keyword evidence="6 10" id="KW-0573">Peptidoglycan synthesis</keyword>
<keyword evidence="8 10" id="KW-0131">Cell cycle</keyword>
<dbReference type="InterPro" id="IPR007235">
    <property type="entry name" value="Glyco_trans_28_C"/>
</dbReference>
<evidence type="ECO:0000256" key="6">
    <source>
        <dbReference type="ARBA" id="ARBA00022984"/>
    </source>
</evidence>
<evidence type="ECO:0000256" key="1">
    <source>
        <dbReference type="ARBA" id="ARBA00022475"/>
    </source>
</evidence>
<dbReference type="GO" id="GO:0050511">
    <property type="term" value="F:undecaprenyldiphospho-muramoylpentapeptide beta-N-acetylglucosaminyltransferase activity"/>
    <property type="evidence" value="ECO:0007669"/>
    <property type="project" value="UniProtKB-UniRule"/>
</dbReference>
<dbReference type="AlphaFoldDB" id="A0A1H9ZBK3"/>
<evidence type="ECO:0000256" key="8">
    <source>
        <dbReference type="ARBA" id="ARBA00023306"/>
    </source>
</evidence>
<comment type="pathway">
    <text evidence="10">Cell wall biogenesis; peptidoglycan biosynthesis.</text>
</comment>
<comment type="subcellular location">
    <subcellularLocation>
        <location evidence="10">Cell membrane</location>
        <topology evidence="10">Peripheral membrane protein</topology>
        <orientation evidence="10">Cytoplasmic side</orientation>
    </subcellularLocation>
</comment>
<gene>
    <name evidence="10" type="primary">murG</name>
    <name evidence="13" type="ORF">SAMN02583745_00515</name>
</gene>
<evidence type="ECO:0000313" key="13">
    <source>
        <dbReference type="EMBL" id="SES78998.1"/>
    </source>
</evidence>